<sequence length="85" mass="9867">MESGAYNEGKQFALQHGTLYRNPYPAGSATHNDFERGWSQAHKRFPQAIAQADRKRESQNAAEREEQAVRRRRARDSYSRAKKDE</sequence>
<organism evidence="2">
    <name type="scientific">uncultured organism</name>
    <dbReference type="NCBI Taxonomy" id="155900"/>
    <lineage>
        <taxon>unclassified sequences</taxon>
        <taxon>environmental samples</taxon>
    </lineage>
</organism>
<dbReference type="AlphaFoldDB" id="A0A5B8RDB1"/>
<feature type="region of interest" description="Disordered" evidence="1">
    <location>
        <begin position="23"/>
        <end position="85"/>
    </location>
</feature>
<name>A0A5B8RDB1_9ZZZZ</name>
<dbReference type="EMBL" id="MN079153">
    <property type="protein sequence ID" value="QEA06576.1"/>
    <property type="molecule type" value="Genomic_DNA"/>
</dbReference>
<reference evidence="2" key="1">
    <citation type="submission" date="2019-06" db="EMBL/GenBank/DDBJ databases">
        <authorList>
            <person name="Murdoch R.W."/>
            <person name="Fathepure B."/>
        </authorList>
    </citation>
    <scope>NUCLEOTIDE SEQUENCE</scope>
</reference>
<accession>A0A5B8RDB1</accession>
<protein>
    <submittedName>
        <fullName evidence="2">Uncharacterized protein</fullName>
    </submittedName>
</protein>
<evidence type="ECO:0000256" key="1">
    <source>
        <dbReference type="SAM" id="MobiDB-lite"/>
    </source>
</evidence>
<proteinExistence type="predicted"/>
<evidence type="ECO:0000313" key="2">
    <source>
        <dbReference type="EMBL" id="QEA06576.1"/>
    </source>
</evidence>
<feature type="compositionally biased region" description="Basic and acidic residues" evidence="1">
    <location>
        <begin position="52"/>
        <end position="85"/>
    </location>
</feature>
<gene>
    <name evidence="2" type="ORF">KBTEX_02916</name>
</gene>